<protein>
    <recommendedName>
        <fullName evidence="7">Cytochrome c domain-containing protein</fullName>
    </recommendedName>
</protein>
<dbReference type="GO" id="GO:0009055">
    <property type="term" value="F:electron transfer activity"/>
    <property type="evidence" value="ECO:0007669"/>
    <property type="project" value="InterPro"/>
</dbReference>
<dbReference type="CDD" id="cd08168">
    <property type="entry name" value="Cytochrom_C3"/>
    <property type="match status" value="1"/>
</dbReference>
<sequence>MLNIKKFYFLILFIPFFGLSQDADIDLGKKLFNTNCAACHKLNKKAVGPALSGVTEKYDKEWLYNWIRNGSQMLKDEDPQAIAIWEEYNKTVMTYYPQFSDQEIESLLAYTNYTPPTPTITTNSDQSVQQNSSSISSDLILVVTTIVFLILVTMLFLVQRTLLKIARTSGVDIESKSKKSLPPLWKTIVKNQFLMFVLAIIFLLSSAYGVFGYLMQVGIDQGYEPIQPIQFSHKIHAGTNQIECKYCHSSARVSKHSGIPSLNVCMNCHEYISEYNGEEDLENGYTKDFYTNEIKKLYYAVGWDEENQIYTGNTKPVKWVRIHNLPDFVYFNHSQHAEVAKIECQTCHGPVEEMEIMYQYSPLTMGWCIDCHRESNVDKSNEYYEKIHEELSIKYGVEKLTVAQLGGIECAKCHY</sequence>
<dbReference type="EMBL" id="UINC01001571">
    <property type="protein sequence ID" value="SUZ83920.1"/>
    <property type="molecule type" value="Genomic_DNA"/>
</dbReference>
<dbReference type="Pfam" id="PF00034">
    <property type="entry name" value="Cytochrom_C"/>
    <property type="match status" value="1"/>
</dbReference>
<dbReference type="Pfam" id="PF02085">
    <property type="entry name" value="Cytochrom_CIII"/>
    <property type="match status" value="1"/>
</dbReference>
<keyword evidence="6" id="KW-0812">Transmembrane</keyword>
<evidence type="ECO:0000256" key="6">
    <source>
        <dbReference type="SAM" id="Phobius"/>
    </source>
</evidence>
<keyword evidence="1" id="KW-0813">Transport</keyword>
<keyword evidence="5" id="KW-0408">Iron</keyword>
<feature type="transmembrane region" description="Helical" evidence="6">
    <location>
        <begin position="193"/>
        <end position="215"/>
    </location>
</feature>
<keyword evidence="6" id="KW-0472">Membrane</keyword>
<organism evidence="8">
    <name type="scientific">marine metagenome</name>
    <dbReference type="NCBI Taxonomy" id="408172"/>
    <lineage>
        <taxon>unclassified sequences</taxon>
        <taxon>metagenomes</taxon>
        <taxon>ecological metagenomes</taxon>
    </lineage>
</organism>
<accession>A0A381QXM2</accession>
<evidence type="ECO:0000256" key="5">
    <source>
        <dbReference type="ARBA" id="ARBA00023004"/>
    </source>
</evidence>
<feature type="transmembrane region" description="Helical" evidence="6">
    <location>
        <begin position="139"/>
        <end position="158"/>
    </location>
</feature>
<keyword evidence="3" id="KW-0479">Metal-binding</keyword>
<dbReference type="PROSITE" id="PS51007">
    <property type="entry name" value="CYTC"/>
    <property type="match status" value="1"/>
</dbReference>
<dbReference type="AlphaFoldDB" id="A0A381QXM2"/>
<evidence type="ECO:0000256" key="3">
    <source>
        <dbReference type="ARBA" id="ARBA00022723"/>
    </source>
</evidence>
<evidence type="ECO:0000259" key="7">
    <source>
        <dbReference type="PROSITE" id="PS51007"/>
    </source>
</evidence>
<dbReference type="InterPro" id="IPR020942">
    <property type="entry name" value="Cyt_c_III_dom"/>
</dbReference>
<dbReference type="PANTHER" id="PTHR39425">
    <property type="entry name" value="LIPOPROTEIN CYTOCHROME C"/>
    <property type="match status" value="1"/>
</dbReference>
<dbReference type="GO" id="GO:0020037">
    <property type="term" value="F:heme binding"/>
    <property type="evidence" value="ECO:0007669"/>
    <property type="project" value="InterPro"/>
</dbReference>
<dbReference type="InterPro" id="IPR009056">
    <property type="entry name" value="Cyt_c-like_dom"/>
</dbReference>
<feature type="domain" description="Cytochrome c" evidence="7">
    <location>
        <begin position="23"/>
        <end position="115"/>
    </location>
</feature>
<dbReference type="GO" id="GO:0046872">
    <property type="term" value="F:metal ion binding"/>
    <property type="evidence" value="ECO:0007669"/>
    <property type="project" value="UniProtKB-KW"/>
</dbReference>
<evidence type="ECO:0000256" key="4">
    <source>
        <dbReference type="ARBA" id="ARBA00022982"/>
    </source>
</evidence>
<dbReference type="SUPFAM" id="SSF46626">
    <property type="entry name" value="Cytochrome c"/>
    <property type="match status" value="1"/>
</dbReference>
<evidence type="ECO:0000256" key="2">
    <source>
        <dbReference type="ARBA" id="ARBA00022617"/>
    </source>
</evidence>
<dbReference type="PANTHER" id="PTHR39425:SF1">
    <property type="entry name" value="CYTOCHROME C7-LIKE DOMAIN-CONTAINING PROTEIN"/>
    <property type="match status" value="1"/>
</dbReference>
<gene>
    <name evidence="8" type="ORF">METZ01_LOCUS36774</name>
</gene>
<evidence type="ECO:0000256" key="1">
    <source>
        <dbReference type="ARBA" id="ARBA00022448"/>
    </source>
</evidence>
<proteinExistence type="predicted"/>
<keyword evidence="2" id="KW-0349">Heme</keyword>
<dbReference type="Gene3D" id="1.10.760.10">
    <property type="entry name" value="Cytochrome c-like domain"/>
    <property type="match status" value="1"/>
</dbReference>
<keyword evidence="4" id="KW-0249">Electron transport</keyword>
<name>A0A381QXM2_9ZZZZ</name>
<dbReference type="InterPro" id="IPR036909">
    <property type="entry name" value="Cyt_c-like_dom_sf"/>
</dbReference>
<dbReference type="InterPro" id="IPR036280">
    <property type="entry name" value="Multihaem_cyt_sf"/>
</dbReference>
<reference evidence="8" key="1">
    <citation type="submission" date="2018-05" db="EMBL/GenBank/DDBJ databases">
        <authorList>
            <person name="Lanie J.A."/>
            <person name="Ng W.-L."/>
            <person name="Kazmierczak K.M."/>
            <person name="Andrzejewski T.M."/>
            <person name="Davidsen T.M."/>
            <person name="Wayne K.J."/>
            <person name="Tettelin H."/>
            <person name="Glass J.I."/>
            <person name="Rusch D."/>
            <person name="Podicherti R."/>
            <person name="Tsui H.-C.T."/>
            <person name="Winkler M.E."/>
        </authorList>
    </citation>
    <scope>NUCLEOTIDE SEQUENCE</scope>
</reference>
<evidence type="ECO:0000313" key="8">
    <source>
        <dbReference type="EMBL" id="SUZ83920.1"/>
    </source>
</evidence>
<dbReference type="SUPFAM" id="SSF48695">
    <property type="entry name" value="Multiheme cytochromes"/>
    <property type="match status" value="1"/>
</dbReference>
<keyword evidence="6" id="KW-1133">Transmembrane helix</keyword>
<dbReference type="Gene3D" id="3.90.10.10">
    <property type="entry name" value="Cytochrome C3"/>
    <property type="match status" value="2"/>
</dbReference>